<dbReference type="Gene3D" id="3.40.190.290">
    <property type="match status" value="1"/>
</dbReference>
<dbReference type="InterPro" id="IPR036388">
    <property type="entry name" value="WH-like_DNA-bd_sf"/>
</dbReference>
<comment type="caution">
    <text evidence="6">The sequence shown here is derived from an EMBL/GenBank/DDBJ whole genome shotgun (WGS) entry which is preliminary data.</text>
</comment>
<sequence length="295" mass="31856">MTDRWLEIDVFTRVAESGSFSRAAQELGLSQPSTSRIVTGLETRLGVKLLLRTTRNLALTEAGAAFLERARQASADLEDAEDAARGIDSLRGTIRLAVPVMYGTRAIIPALADFLEHYPELRVEITMRDERQNLIAAGVDMAIRMGTLEDSTFGARQIASVPRMLVASPAYLFRRGIPKSPEDLAFHDALLHEHSFSEKSTLKLFKAGTTEVVTLRGRVRIDSAPGILAAATAGLGIANVTTVMSAQERHDGSLIQLLPDYALEPLKAFAVFPSGPKPSAKVRAVTAHLIAALGN</sequence>
<dbReference type="PRINTS" id="PR00039">
    <property type="entry name" value="HTHLYSR"/>
</dbReference>
<dbReference type="Proteomes" id="UP001611251">
    <property type="component" value="Unassembled WGS sequence"/>
</dbReference>
<reference evidence="6 7" key="1">
    <citation type="submission" date="2024-08" db="EMBL/GenBank/DDBJ databases">
        <title>Pantoea ronii - a newly identified human opportunistic pathogen.</title>
        <authorList>
            <person name="Keidar-Friedman D."/>
            <person name="Sorek N."/>
            <person name="Leshin-Carmel D."/>
            <person name="Tsur A."/>
            <person name="Amsalem M."/>
            <person name="Tolkach D."/>
            <person name="Brosh-Nissimov T."/>
        </authorList>
    </citation>
    <scope>NUCLEOTIDE SEQUENCE [LARGE SCALE GENOMIC DNA]</scope>
    <source>
        <strain evidence="6 7">AA23256</strain>
    </source>
</reference>
<keyword evidence="2" id="KW-0805">Transcription regulation</keyword>
<dbReference type="RefSeq" id="WP_397216839.1">
    <property type="nucleotide sequence ID" value="NZ_JBGFSN010000006.1"/>
</dbReference>
<evidence type="ECO:0000256" key="1">
    <source>
        <dbReference type="ARBA" id="ARBA00009437"/>
    </source>
</evidence>
<dbReference type="InterPro" id="IPR036390">
    <property type="entry name" value="WH_DNA-bd_sf"/>
</dbReference>
<organism evidence="6 7">
    <name type="scientific">Pantoea osteomyelitidis</name>
    <dbReference type="NCBI Taxonomy" id="3230026"/>
    <lineage>
        <taxon>Bacteria</taxon>
        <taxon>Pseudomonadati</taxon>
        <taxon>Pseudomonadota</taxon>
        <taxon>Gammaproteobacteria</taxon>
        <taxon>Enterobacterales</taxon>
        <taxon>Erwiniaceae</taxon>
        <taxon>Pantoea</taxon>
    </lineage>
</organism>
<keyword evidence="3" id="KW-0238">DNA-binding</keyword>
<feature type="domain" description="HTH lysR-type" evidence="5">
    <location>
        <begin position="1"/>
        <end position="60"/>
    </location>
</feature>
<evidence type="ECO:0000256" key="3">
    <source>
        <dbReference type="ARBA" id="ARBA00023125"/>
    </source>
</evidence>
<evidence type="ECO:0000313" key="6">
    <source>
        <dbReference type="EMBL" id="MFH8135749.1"/>
    </source>
</evidence>
<dbReference type="EMBL" id="JBGFSN010000006">
    <property type="protein sequence ID" value="MFH8135749.1"/>
    <property type="molecule type" value="Genomic_DNA"/>
</dbReference>
<proteinExistence type="inferred from homology"/>
<accession>A0ABW7Q161</accession>
<evidence type="ECO:0000259" key="5">
    <source>
        <dbReference type="PROSITE" id="PS50931"/>
    </source>
</evidence>
<name>A0ABW7Q161_9GAMM</name>
<evidence type="ECO:0000313" key="7">
    <source>
        <dbReference type="Proteomes" id="UP001611251"/>
    </source>
</evidence>
<dbReference type="Pfam" id="PF03466">
    <property type="entry name" value="LysR_substrate"/>
    <property type="match status" value="1"/>
</dbReference>
<comment type="similarity">
    <text evidence="1">Belongs to the LysR transcriptional regulatory family.</text>
</comment>
<keyword evidence="7" id="KW-1185">Reference proteome</keyword>
<protein>
    <submittedName>
        <fullName evidence="6">LysR family transcriptional regulator</fullName>
    </submittedName>
</protein>
<dbReference type="PROSITE" id="PS50931">
    <property type="entry name" value="HTH_LYSR"/>
    <property type="match status" value="1"/>
</dbReference>
<dbReference type="PANTHER" id="PTHR30537:SF5">
    <property type="entry name" value="HTH-TYPE TRANSCRIPTIONAL ACTIVATOR TTDR-RELATED"/>
    <property type="match status" value="1"/>
</dbReference>
<evidence type="ECO:0000256" key="4">
    <source>
        <dbReference type="ARBA" id="ARBA00023163"/>
    </source>
</evidence>
<keyword evidence="4" id="KW-0804">Transcription</keyword>
<dbReference type="InterPro" id="IPR058163">
    <property type="entry name" value="LysR-type_TF_proteobact-type"/>
</dbReference>
<gene>
    <name evidence="6" type="ORF">ABU178_16465</name>
</gene>
<dbReference type="InterPro" id="IPR005119">
    <property type="entry name" value="LysR_subst-bd"/>
</dbReference>
<dbReference type="SUPFAM" id="SSF46785">
    <property type="entry name" value="Winged helix' DNA-binding domain"/>
    <property type="match status" value="1"/>
</dbReference>
<dbReference type="Gene3D" id="1.10.10.10">
    <property type="entry name" value="Winged helix-like DNA-binding domain superfamily/Winged helix DNA-binding domain"/>
    <property type="match status" value="1"/>
</dbReference>
<dbReference type="InterPro" id="IPR000847">
    <property type="entry name" value="LysR_HTH_N"/>
</dbReference>
<dbReference type="SUPFAM" id="SSF53850">
    <property type="entry name" value="Periplasmic binding protein-like II"/>
    <property type="match status" value="1"/>
</dbReference>
<dbReference type="PANTHER" id="PTHR30537">
    <property type="entry name" value="HTH-TYPE TRANSCRIPTIONAL REGULATOR"/>
    <property type="match status" value="1"/>
</dbReference>
<evidence type="ECO:0000256" key="2">
    <source>
        <dbReference type="ARBA" id="ARBA00023015"/>
    </source>
</evidence>
<dbReference type="CDD" id="cd08422">
    <property type="entry name" value="PBP2_CrgA_like"/>
    <property type="match status" value="1"/>
</dbReference>
<dbReference type="Pfam" id="PF00126">
    <property type="entry name" value="HTH_1"/>
    <property type="match status" value="1"/>
</dbReference>